<dbReference type="Proteomes" id="UP000316426">
    <property type="component" value="Chromosome"/>
</dbReference>
<evidence type="ECO:0000313" key="2">
    <source>
        <dbReference type="Proteomes" id="UP000316426"/>
    </source>
</evidence>
<sequence>MVVHNPYRWTLCCGLLFVATVTGCSQSSPESTLASLNESNVQRLTNLYFAYQKKHDFNGPKDEQDFRQFIQGISPDKLSRIGVDSASIDTVFISDRDGQPLRVRYRVKGSMMGSQEPVVFEAEGAEGMRMVGFLNMTQREVDAAEYDQLWSGKVAGGSTRNNNS</sequence>
<accession>A0A518K877</accession>
<evidence type="ECO:0000313" key="1">
    <source>
        <dbReference type="EMBL" id="QDV73998.1"/>
    </source>
</evidence>
<dbReference type="KEGG" id="bmei:Spa11_21970"/>
<keyword evidence="2" id="KW-1185">Reference proteome</keyword>
<gene>
    <name evidence="1" type="ORF">Spa11_21970</name>
</gene>
<reference evidence="1 2" key="1">
    <citation type="submission" date="2019-02" db="EMBL/GenBank/DDBJ databases">
        <title>Deep-cultivation of Planctomycetes and their phenomic and genomic characterization uncovers novel biology.</title>
        <authorList>
            <person name="Wiegand S."/>
            <person name="Jogler M."/>
            <person name="Boedeker C."/>
            <person name="Pinto D."/>
            <person name="Vollmers J."/>
            <person name="Rivas-Marin E."/>
            <person name="Kohn T."/>
            <person name="Peeters S.H."/>
            <person name="Heuer A."/>
            <person name="Rast P."/>
            <person name="Oberbeckmann S."/>
            <person name="Bunk B."/>
            <person name="Jeske O."/>
            <person name="Meyerdierks A."/>
            <person name="Storesund J.E."/>
            <person name="Kallscheuer N."/>
            <person name="Luecker S."/>
            <person name="Lage O.M."/>
            <person name="Pohl T."/>
            <person name="Merkel B.J."/>
            <person name="Hornburger P."/>
            <person name="Mueller R.-W."/>
            <person name="Bruemmer F."/>
            <person name="Labrenz M."/>
            <person name="Spormann A.M."/>
            <person name="Op den Camp H."/>
            <person name="Overmann J."/>
            <person name="Amann R."/>
            <person name="Jetten M.S.M."/>
            <person name="Mascher T."/>
            <person name="Medema M.H."/>
            <person name="Devos D.P."/>
            <person name="Kaster A.-K."/>
            <person name="Ovreas L."/>
            <person name="Rohde M."/>
            <person name="Galperin M.Y."/>
            <person name="Jogler C."/>
        </authorList>
    </citation>
    <scope>NUCLEOTIDE SEQUENCE [LARGE SCALE GENOMIC DNA]</scope>
    <source>
        <strain evidence="1 2">Spa11</strain>
    </source>
</reference>
<proteinExistence type="predicted"/>
<dbReference type="RefSeq" id="WP_145111958.1">
    <property type="nucleotide sequence ID" value="NZ_CP036349.1"/>
</dbReference>
<dbReference type="AlphaFoldDB" id="A0A518K877"/>
<dbReference type="EMBL" id="CP036349">
    <property type="protein sequence ID" value="QDV73998.1"/>
    <property type="molecule type" value="Genomic_DNA"/>
</dbReference>
<protein>
    <submittedName>
        <fullName evidence="1">Uncharacterized protein</fullName>
    </submittedName>
</protein>
<organism evidence="1 2">
    <name type="scientific">Botrimarina mediterranea</name>
    <dbReference type="NCBI Taxonomy" id="2528022"/>
    <lineage>
        <taxon>Bacteria</taxon>
        <taxon>Pseudomonadati</taxon>
        <taxon>Planctomycetota</taxon>
        <taxon>Planctomycetia</taxon>
        <taxon>Pirellulales</taxon>
        <taxon>Lacipirellulaceae</taxon>
        <taxon>Botrimarina</taxon>
    </lineage>
</organism>
<name>A0A518K877_9BACT</name>